<sequence>MSLKKAPKHIQLAVDLIDLLETNQIEAHIAVQALEIVLNDFKKKQVTEQEAGNANKQT</sequence>
<organism evidence="1 2">
    <name type="scientific">Marinomonas phaeophyticola</name>
    <dbReference type="NCBI Taxonomy" id="3004091"/>
    <lineage>
        <taxon>Bacteria</taxon>
        <taxon>Pseudomonadati</taxon>
        <taxon>Pseudomonadota</taxon>
        <taxon>Gammaproteobacteria</taxon>
        <taxon>Oceanospirillales</taxon>
        <taxon>Oceanospirillaceae</taxon>
        <taxon>Marinomonas</taxon>
    </lineage>
</organism>
<name>A0ABT4JXX3_9GAMM</name>
<dbReference type="Proteomes" id="UP001149719">
    <property type="component" value="Unassembled WGS sequence"/>
</dbReference>
<gene>
    <name evidence="1" type="ORF">O1D97_16315</name>
</gene>
<dbReference type="EMBL" id="JAPUBN010000020">
    <property type="protein sequence ID" value="MCZ2723133.1"/>
    <property type="molecule type" value="Genomic_DNA"/>
</dbReference>
<dbReference type="RefSeq" id="WP_269127229.1">
    <property type="nucleotide sequence ID" value="NZ_JAPUBN010000020.1"/>
</dbReference>
<accession>A0ABT4JXX3</accession>
<keyword evidence="2" id="KW-1185">Reference proteome</keyword>
<dbReference type="InterPro" id="IPR019630">
    <property type="entry name" value="DUF2496_YbaM-rel"/>
</dbReference>
<evidence type="ECO:0000313" key="2">
    <source>
        <dbReference type="Proteomes" id="UP001149719"/>
    </source>
</evidence>
<protein>
    <submittedName>
        <fullName evidence="1">YbaM family protein</fullName>
    </submittedName>
</protein>
<comment type="caution">
    <text evidence="1">The sequence shown here is derived from an EMBL/GenBank/DDBJ whole genome shotgun (WGS) entry which is preliminary data.</text>
</comment>
<dbReference type="Pfam" id="PF10689">
    <property type="entry name" value="DUF2496"/>
    <property type="match status" value="1"/>
</dbReference>
<evidence type="ECO:0000313" key="1">
    <source>
        <dbReference type="EMBL" id="MCZ2723133.1"/>
    </source>
</evidence>
<reference evidence="1" key="1">
    <citation type="submission" date="2022-12" db="EMBL/GenBank/DDBJ databases">
        <title>Marinomonas 15G1-11 sp. nov, isolated from marine algae.</title>
        <authorList>
            <person name="Butt M."/>
            <person name="Choi D.G."/>
            <person name="Kim J.M."/>
            <person name="Lee J.K."/>
            <person name="Baek J.H."/>
            <person name="Jeon C.O."/>
        </authorList>
    </citation>
    <scope>NUCLEOTIDE SEQUENCE</scope>
    <source>
        <strain evidence="1">15G1-11</strain>
    </source>
</reference>
<proteinExistence type="predicted"/>